<organism evidence="8 9">
    <name type="scientific">Candida verbasci</name>
    <dbReference type="NCBI Taxonomy" id="1227364"/>
    <lineage>
        <taxon>Eukaryota</taxon>
        <taxon>Fungi</taxon>
        <taxon>Dikarya</taxon>
        <taxon>Ascomycota</taxon>
        <taxon>Saccharomycotina</taxon>
        <taxon>Pichiomycetes</taxon>
        <taxon>Debaryomycetaceae</taxon>
        <taxon>Candida/Lodderomyces clade</taxon>
        <taxon>Candida</taxon>
    </lineage>
</organism>
<gene>
    <name evidence="8" type="ORF">CANVERA_P4405</name>
</gene>
<dbReference type="PANTHER" id="PTHR30011">
    <property type="entry name" value="ALKANESULFONATE MONOOXYGENASE-RELATED"/>
    <property type="match status" value="1"/>
</dbReference>
<keyword evidence="2" id="KW-0288">FMN</keyword>
<dbReference type="AlphaFoldDB" id="A0A9W4TYB5"/>
<dbReference type="InterPro" id="IPR011251">
    <property type="entry name" value="Luciferase-like_dom"/>
</dbReference>
<dbReference type="GO" id="GO:0016705">
    <property type="term" value="F:oxidoreductase activity, acting on paired donors, with incorporation or reduction of molecular oxygen"/>
    <property type="evidence" value="ECO:0007669"/>
    <property type="project" value="InterPro"/>
</dbReference>
<dbReference type="InterPro" id="IPR036661">
    <property type="entry name" value="Luciferase-like_sf"/>
</dbReference>
<dbReference type="PIRSF" id="PIRSF000337">
    <property type="entry name" value="NTA_MOA"/>
    <property type="match status" value="1"/>
</dbReference>
<proteinExistence type="inferred from homology"/>
<reference evidence="8" key="1">
    <citation type="submission" date="2022-12" db="EMBL/GenBank/DDBJ databases">
        <authorList>
            <person name="Brejova B."/>
        </authorList>
    </citation>
    <scope>NUCLEOTIDE SEQUENCE</scope>
</reference>
<evidence type="ECO:0000256" key="6">
    <source>
        <dbReference type="SAM" id="MobiDB-lite"/>
    </source>
</evidence>
<dbReference type="PANTHER" id="PTHR30011:SF16">
    <property type="entry name" value="C2H2 FINGER DOMAIN TRANSCRIPTION FACTOR (EUROFUNG)-RELATED"/>
    <property type="match status" value="1"/>
</dbReference>
<accession>A0A9W4TYB5</accession>
<dbReference type="EMBL" id="CANTUO010000005">
    <property type="protein sequence ID" value="CAI5759893.1"/>
    <property type="molecule type" value="Genomic_DNA"/>
</dbReference>
<evidence type="ECO:0000256" key="4">
    <source>
        <dbReference type="ARBA" id="ARBA00023033"/>
    </source>
</evidence>
<keyword evidence="4" id="KW-0503">Monooxygenase</keyword>
<name>A0A9W4TYB5_9ASCO</name>
<protein>
    <recommendedName>
        <fullName evidence="7">Luciferase-like domain-containing protein</fullName>
    </recommendedName>
</protein>
<keyword evidence="1" id="KW-0285">Flavoprotein</keyword>
<feature type="domain" description="Luciferase-like" evidence="7">
    <location>
        <begin position="39"/>
        <end position="417"/>
    </location>
</feature>
<feature type="compositionally biased region" description="Basic and acidic residues" evidence="6">
    <location>
        <begin position="508"/>
        <end position="523"/>
    </location>
</feature>
<feature type="region of interest" description="Disordered" evidence="6">
    <location>
        <begin position="508"/>
        <end position="530"/>
    </location>
</feature>
<comment type="similarity">
    <text evidence="5">Belongs to the NtaA/SnaA/DszA monooxygenase family.</text>
</comment>
<dbReference type="InterPro" id="IPR051260">
    <property type="entry name" value="Diverse_substr_monoxygenases"/>
</dbReference>
<dbReference type="Gene3D" id="3.20.20.30">
    <property type="entry name" value="Luciferase-like domain"/>
    <property type="match status" value="1"/>
</dbReference>
<dbReference type="Pfam" id="PF00296">
    <property type="entry name" value="Bac_luciferase"/>
    <property type="match status" value="1"/>
</dbReference>
<dbReference type="Proteomes" id="UP001152885">
    <property type="component" value="Unassembled WGS sequence"/>
</dbReference>
<evidence type="ECO:0000259" key="7">
    <source>
        <dbReference type="Pfam" id="PF00296"/>
    </source>
</evidence>
<evidence type="ECO:0000313" key="9">
    <source>
        <dbReference type="Proteomes" id="UP001152885"/>
    </source>
</evidence>
<evidence type="ECO:0000256" key="1">
    <source>
        <dbReference type="ARBA" id="ARBA00022630"/>
    </source>
</evidence>
<keyword evidence="9" id="KW-1185">Reference proteome</keyword>
<dbReference type="GO" id="GO:0004497">
    <property type="term" value="F:monooxygenase activity"/>
    <property type="evidence" value="ECO:0007669"/>
    <property type="project" value="UniProtKB-KW"/>
</dbReference>
<dbReference type="SUPFAM" id="SSF51679">
    <property type="entry name" value="Bacterial luciferase-like"/>
    <property type="match status" value="1"/>
</dbReference>
<evidence type="ECO:0000256" key="2">
    <source>
        <dbReference type="ARBA" id="ARBA00022643"/>
    </source>
</evidence>
<sequence length="530" mass="59917">MAPVQNDNGTTYGKKKLILNAFDMGCSGLQAPGLWKHPNDQSRNYNKLDYWVNLAKLLEKGKFNALFLADVLGPYDVYNGPRNYAPAAKSGAQFPVNEPSAAISAMAAVTKNLSFGVTFSTISEAPYHLARRLATLDHLTQGRIGWNVVSSYLDSASRNLLNGENLLPHDERYDQAEEFIEVIYKLFLSSWSDDAVELKNGVFSNPDKIREINHKGKYYTVPGPNITEPTPQRLPVILQAGTSSKGKDFAAKNAEIVFITTFSPKELGKQIKDIKKLAFEKYNRPKGSIKFLQLITPIIGDTHEEAKAKYLEFQKYGDLEGAQALFGGWTGVDIGKYKYDEDIQESGTNAVRSFLKLWNKGIDEDEENQKEGDVKSKFDGTKKTREYIAKQITVGGLGPVFYGTAKEVADEIERWVSISDVDGFNMTYAITPGTFEDAVNYLVPELQKRGLVWNDYPKSTNENTNNKLTFREQLFGDINKEEPQYLLKSHPAYNLRWRKGETKEEFEKRINFKGTDDKKENKENKKRKLK</sequence>
<evidence type="ECO:0000313" key="8">
    <source>
        <dbReference type="EMBL" id="CAI5759893.1"/>
    </source>
</evidence>
<comment type="caution">
    <text evidence="8">The sequence shown here is derived from an EMBL/GenBank/DDBJ whole genome shotgun (WGS) entry which is preliminary data.</text>
</comment>
<dbReference type="OrthoDB" id="5561043at2759"/>
<keyword evidence="3" id="KW-0560">Oxidoreductase</keyword>
<evidence type="ECO:0000256" key="3">
    <source>
        <dbReference type="ARBA" id="ARBA00023002"/>
    </source>
</evidence>
<dbReference type="InterPro" id="IPR016215">
    <property type="entry name" value="NTA_MOA"/>
</dbReference>
<evidence type="ECO:0000256" key="5">
    <source>
        <dbReference type="ARBA" id="ARBA00033748"/>
    </source>
</evidence>
<dbReference type="NCBIfam" id="TIGR03860">
    <property type="entry name" value="FMN_nitrolo"/>
    <property type="match status" value="1"/>
</dbReference>